<dbReference type="OrthoDB" id="5298046at2"/>
<dbReference type="InterPro" id="IPR051474">
    <property type="entry name" value="Anti-sigma-K/W_factor"/>
</dbReference>
<dbReference type="Pfam" id="PF10099">
    <property type="entry name" value="RskA_C"/>
    <property type="match status" value="1"/>
</dbReference>
<dbReference type="RefSeq" id="WP_133818202.1">
    <property type="nucleotide sequence ID" value="NZ_SNZH01000004.1"/>
</dbReference>
<dbReference type="GO" id="GO:0016989">
    <property type="term" value="F:sigma factor antagonist activity"/>
    <property type="evidence" value="ECO:0007669"/>
    <property type="project" value="TreeGrafter"/>
</dbReference>
<sequence length="251" mass="26095">MNTSPPRHDDDTLTPPSDDVRAGEYVLGVLDAPARRAVQARIASDAAFAGLVENWERHFAAWLGRVDAATPSPHVWAGIRRRLGWPAVQSVKPGLWNNVSFWRGAAALAAAAGIAAIAFGLRQPTLPGPAPPLASEEAAPRPVTVLARDDGSTGWIASIDTRSGKLVIVPVPSALDSGGRVNELWIIPAGGAPLSLGMVSHDRTHTIAVPQALRAAIVSGSLLAITLEPQAGIPHAQPSGPIVAKGQIQAI</sequence>
<evidence type="ECO:0000313" key="3">
    <source>
        <dbReference type="EMBL" id="TDR45841.1"/>
    </source>
</evidence>
<accession>A0A4R6Z2M3</accession>
<dbReference type="GO" id="GO:0005886">
    <property type="term" value="C:plasma membrane"/>
    <property type="evidence" value="ECO:0007669"/>
    <property type="project" value="InterPro"/>
</dbReference>
<evidence type="ECO:0000256" key="1">
    <source>
        <dbReference type="SAM" id="Phobius"/>
    </source>
</evidence>
<feature type="domain" description="Anti-sigma K factor RskA C-terminal" evidence="2">
    <location>
        <begin position="107"/>
        <end position="242"/>
    </location>
</feature>
<protein>
    <submittedName>
        <fullName evidence="3">Anti-sigma-K factor RskA</fullName>
    </submittedName>
</protein>
<reference evidence="3 4" key="1">
    <citation type="submission" date="2019-03" db="EMBL/GenBank/DDBJ databases">
        <title>Genomic Encyclopedia of Type Strains, Phase IV (KMG-IV): sequencing the most valuable type-strain genomes for metagenomic binning, comparative biology and taxonomic classification.</title>
        <authorList>
            <person name="Goeker M."/>
        </authorList>
    </citation>
    <scope>NUCLEOTIDE SEQUENCE [LARGE SCALE GENOMIC DNA]</scope>
    <source>
        <strain evidence="3 4">DSM 21667</strain>
    </source>
</reference>
<name>A0A4R6Z2M3_9GAMM</name>
<comment type="caution">
    <text evidence="3">The sequence shown here is derived from an EMBL/GenBank/DDBJ whole genome shotgun (WGS) entry which is preliminary data.</text>
</comment>
<keyword evidence="4" id="KW-1185">Reference proteome</keyword>
<dbReference type="EMBL" id="SNZH01000004">
    <property type="protein sequence ID" value="TDR45841.1"/>
    <property type="molecule type" value="Genomic_DNA"/>
</dbReference>
<dbReference type="GO" id="GO:0006417">
    <property type="term" value="P:regulation of translation"/>
    <property type="evidence" value="ECO:0007669"/>
    <property type="project" value="TreeGrafter"/>
</dbReference>
<dbReference type="PANTHER" id="PTHR37461">
    <property type="entry name" value="ANTI-SIGMA-K FACTOR RSKA"/>
    <property type="match status" value="1"/>
</dbReference>
<keyword evidence="1" id="KW-0812">Transmembrane</keyword>
<keyword evidence="1" id="KW-1133">Transmembrane helix</keyword>
<dbReference type="AlphaFoldDB" id="A0A4R6Z2M3"/>
<organism evidence="3 4">
    <name type="scientific">Tahibacter aquaticus</name>
    <dbReference type="NCBI Taxonomy" id="520092"/>
    <lineage>
        <taxon>Bacteria</taxon>
        <taxon>Pseudomonadati</taxon>
        <taxon>Pseudomonadota</taxon>
        <taxon>Gammaproteobacteria</taxon>
        <taxon>Lysobacterales</taxon>
        <taxon>Rhodanobacteraceae</taxon>
        <taxon>Tahibacter</taxon>
    </lineage>
</organism>
<feature type="transmembrane region" description="Helical" evidence="1">
    <location>
        <begin position="101"/>
        <end position="121"/>
    </location>
</feature>
<dbReference type="Proteomes" id="UP000295293">
    <property type="component" value="Unassembled WGS sequence"/>
</dbReference>
<evidence type="ECO:0000259" key="2">
    <source>
        <dbReference type="Pfam" id="PF10099"/>
    </source>
</evidence>
<dbReference type="InterPro" id="IPR018764">
    <property type="entry name" value="RskA_C"/>
</dbReference>
<gene>
    <name evidence="3" type="ORF">DFR29_104271</name>
</gene>
<proteinExistence type="predicted"/>
<keyword evidence="1" id="KW-0472">Membrane</keyword>
<dbReference type="PANTHER" id="PTHR37461:SF1">
    <property type="entry name" value="ANTI-SIGMA-K FACTOR RSKA"/>
    <property type="match status" value="1"/>
</dbReference>
<evidence type="ECO:0000313" key="4">
    <source>
        <dbReference type="Proteomes" id="UP000295293"/>
    </source>
</evidence>